<evidence type="ECO:0000313" key="1">
    <source>
        <dbReference type="EMBL" id="KAJ1207196.1"/>
    </source>
</evidence>
<evidence type="ECO:0000313" key="2">
    <source>
        <dbReference type="Proteomes" id="UP001066276"/>
    </source>
</evidence>
<proteinExistence type="predicted"/>
<organism evidence="1 2">
    <name type="scientific">Pleurodeles waltl</name>
    <name type="common">Iberian ribbed newt</name>
    <dbReference type="NCBI Taxonomy" id="8319"/>
    <lineage>
        <taxon>Eukaryota</taxon>
        <taxon>Metazoa</taxon>
        <taxon>Chordata</taxon>
        <taxon>Craniata</taxon>
        <taxon>Vertebrata</taxon>
        <taxon>Euteleostomi</taxon>
        <taxon>Amphibia</taxon>
        <taxon>Batrachia</taxon>
        <taxon>Caudata</taxon>
        <taxon>Salamandroidea</taxon>
        <taxon>Salamandridae</taxon>
        <taxon>Pleurodelinae</taxon>
        <taxon>Pleurodeles</taxon>
    </lineage>
</organism>
<dbReference type="EMBL" id="JANPWB010000002">
    <property type="protein sequence ID" value="KAJ1207196.1"/>
    <property type="molecule type" value="Genomic_DNA"/>
</dbReference>
<comment type="caution">
    <text evidence="1">The sequence shown here is derived from an EMBL/GenBank/DDBJ whole genome shotgun (WGS) entry which is preliminary data.</text>
</comment>
<protein>
    <recommendedName>
        <fullName evidence="3">LXG domain-containing protein</fullName>
    </recommendedName>
</protein>
<accession>A0AAV7W3I0</accession>
<gene>
    <name evidence="1" type="ORF">NDU88_002588</name>
</gene>
<evidence type="ECO:0008006" key="3">
    <source>
        <dbReference type="Google" id="ProtNLM"/>
    </source>
</evidence>
<name>A0AAV7W3I0_PLEWA</name>
<sequence length="83" mass="9461">MYSIITELAAETKSIRSMMAGFQAKVEEAEQWIRAVEDRLKTVLDRDQELTLCYCHAASELLCTYLHGIRRNPQTHGFLSVDG</sequence>
<dbReference type="AlphaFoldDB" id="A0AAV7W3I0"/>
<dbReference type="Proteomes" id="UP001066276">
    <property type="component" value="Chromosome 1_2"/>
</dbReference>
<reference evidence="1" key="1">
    <citation type="journal article" date="2022" name="bioRxiv">
        <title>Sequencing and chromosome-scale assembly of the giantPleurodeles waltlgenome.</title>
        <authorList>
            <person name="Brown T."/>
            <person name="Elewa A."/>
            <person name="Iarovenko S."/>
            <person name="Subramanian E."/>
            <person name="Araus A.J."/>
            <person name="Petzold A."/>
            <person name="Susuki M."/>
            <person name="Suzuki K.-i.T."/>
            <person name="Hayashi T."/>
            <person name="Toyoda A."/>
            <person name="Oliveira C."/>
            <person name="Osipova E."/>
            <person name="Leigh N.D."/>
            <person name="Simon A."/>
            <person name="Yun M.H."/>
        </authorList>
    </citation>
    <scope>NUCLEOTIDE SEQUENCE</scope>
    <source>
        <strain evidence="1">20211129_DDA</strain>
        <tissue evidence="1">Liver</tissue>
    </source>
</reference>
<keyword evidence="2" id="KW-1185">Reference proteome</keyword>